<keyword evidence="4 16" id="KW-0808">Transferase</keyword>
<name>C1E430_MICCC</name>
<dbReference type="GO" id="GO:0045944">
    <property type="term" value="P:positive regulation of transcription by RNA polymerase II"/>
    <property type="evidence" value="ECO:0007669"/>
    <property type="project" value="TreeGrafter"/>
</dbReference>
<accession>C1E430</accession>
<dbReference type="KEGG" id="mis:MICPUN_57888"/>
<organism evidence="16 17">
    <name type="scientific">Micromonas commoda (strain RCC299 / NOUM17 / CCMP2709)</name>
    <name type="common">Picoplanktonic green alga</name>
    <dbReference type="NCBI Taxonomy" id="296587"/>
    <lineage>
        <taxon>Eukaryota</taxon>
        <taxon>Viridiplantae</taxon>
        <taxon>Chlorophyta</taxon>
        <taxon>Mamiellophyceae</taxon>
        <taxon>Mamiellales</taxon>
        <taxon>Mamiellaceae</taxon>
        <taxon>Micromonas</taxon>
    </lineage>
</organism>
<comment type="similarity">
    <text evidence="2">Belongs to the acetyltransferase family. GCN5 subfamily.</text>
</comment>
<dbReference type="EMBL" id="CP001325">
    <property type="protein sequence ID" value="ACO62658.1"/>
    <property type="molecule type" value="Genomic_DNA"/>
</dbReference>
<evidence type="ECO:0000256" key="10">
    <source>
        <dbReference type="ARBA" id="ARBA00023242"/>
    </source>
</evidence>
<dbReference type="SMART" id="SM00297">
    <property type="entry name" value="BROMO"/>
    <property type="match status" value="1"/>
</dbReference>
<protein>
    <recommendedName>
        <fullName evidence="3">histone acetyltransferase</fullName>
        <ecNumber evidence="3">2.3.1.48</ecNumber>
    </recommendedName>
</protein>
<dbReference type="CDD" id="cd05509">
    <property type="entry name" value="Bromo_gcn5_like"/>
    <property type="match status" value="1"/>
</dbReference>
<evidence type="ECO:0000256" key="9">
    <source>
        <dbReference type="ARBA" id="ARBA00023163"/>
    </source>
</evidence>
<dbReference type="PANTHER" id="PTHR45750">
    <property type="entry name" value="GH11602P"/>
    <property type="match status" value="1"/>
</dbReference>
<evidence type="ECO:0000256" key="5">
    <source>
        <dbReference type="ARBA" id="ARBA00022853"/>
    </source>
</evidence>
<sequence length="489" mass="54348">MRHKARAQANTLAGGFNWLCPEEKPTLGPPKGTESTADRAAVGARTAKGGGMDLIRNFLGGGNNGEEPDAKRVKREDDDSAGAANGGANGTSTSGAGGAGGAGVEGKVDHLGQYAMREIHLRKQEEDGELVYMVIKNDGEEQNMIWLVNLKNIFSKQLPNMPKEYIVRLVMDPRHHSMICLKNNTVIGGITYRPFWRQNMGEIAFCAVSANEQVKGYGTRLMNHLKEYVCDKENMTHLITFADNNAVGYFQKQGFTKDVMMEREKWVGYIKEYDGGTIMECALSAQVSYTEFPVMIRQQRAAVDEKVREMSNSHVVYPGLAQFKGPAGPGGVRKPVPPEVIKGIKEAGWEPPGPPRYRLVHPGCGDGTPTTDNLHRFMVALVNLVQNHIDSWPFISPVPAEEVPDYYDVVKDPICLETIKERVESGEYYQTLEMFAADFRLMFNNCRLYNAPDTVFYKNATRLEAYFESKVAAGISWKAGRGERSLDRF</sequence>
<dbReference type="PROSITE" id="PS51186">
    <property type="entry name" value="GNAT"/>
    <property type="match status" value="1"/>
</dbReference>
<evidence type="ECO:0000256" key="7">
    <source>
        <dbReference type="ARBA" id="ARBA00023117"/>
    </source>
</evidence>
<reference evidence="16 17" key="1">
    <citation type="journal article" date="2009" name="Science">
        <title>Green evolution and dynamic adaptations revealed by genomes of the marine picoeukaryotes Micromonas.</title>
        <authorList>
            <person name="Worden A.Z."/>
            <person name="Lee J.H."/>
            <person name="Mock T."/>
            <person name="Rouze P."/>
            <person name="Simmons M.P."/>
            <person name="Aerts A.L."/>
            <person name="Allen A.E."/>
            <person name="Cuvelier M.L."/>
            <person name="Derelle E."/>
            <person name="Everett M.V."/>
            <person name="Foulon E."/>
            <person name="Grimwood J."/>
            <person name="Gundlach H."/>
            <person name="Henrissat B."/>
            <person name="Napoli C."/>
            <person name="McDonald S.M."/>
            <person name="Parker M.S."/>
            <person name="Rombauts S."/>
            <person name="Salamov A."/>
            <person name="Von Dassow P."/>
            <person name="Badger J.H."/>
            <person name="Coutinho P.M."/>
            <person name="Demir E."/>
            <person name="Dubchak I."/>
            <person name="Gentemann C."/>
            <person name="Eikrem W."/>
            <person name="Gready J.E."/>
            <person name="John U."/>
            <person name="Lanier W."/>
            <person name="Lindquist E.A."/>
            <person name="Lucas S."/>
            <person name="Mayer K.F."/>
            <person name="Moreau H."/>
            <person name="Not F."/>
            <person name="Otillar R."/>
            <person name="Panaud O."/>
            <person name="Pangilinan J."/>
            <person name="Paulsen I."/>
            <person name="Piegu B."/>
            <person name="Poliakov A."/>
            <person name="Robbens S."/>
            <person name="Schmutz J."/>
            <person name="Toulza E."/>
            <person name="Wyss T."/>
            <person name="Zelensky A."/>
            <person name="Zhou K."/>
            <person name="Armbrust E.V."/>
            <person name="Bhattacharya D."/>
            <person name="Goodenough U.W."/>
            <person name="Van de Peer Y."/>
            <person name="Grigoriev I.V."/>
        </authorList>
    </citation>
    <scope>NUCLEOTIDE SEQUENCE [LARGE SCALE GENOMIC DNA]</scope>
    <source>
        <strain evidence="17">RCC299 / NOUM17</strain>
    </source>
</reference>
<dbReference type="SUPFAM" id="SSF47370">
    <property type="entry name" value="Bromodomain"/>
    <property type="match status" value="1"/>
</dbReference>
<dbReference type="PROSITE" id="PS00633">
    <property type="entry name" value="BROMODOMAIN_1"/>
    <property type="match status" value="1"/>
</dbReference>
<keyword evidence="8" id="KW-0010">Activator</keyword>
<dbReference type="InterPro" id="IPR016181">
    <property type="entry name" value="Acyl_CoA_acyltransferase"/>
</dbReference>
<dbReference type="InterPro" id="IPR036427">
    <property type="entry name" value="Bromodomain-like_sf"/>
</dbReference>
<evidence type="ECO:0000313" key="16">
    <source>
        <dbReference type="EMBL" id="ACO62658.1"/>
    </source>
</evidence>
<feature type="compositionally biased region" description="Basic and acidic residues" evidence="13">
    <location>
        <begin position="68"/>
        <end position="77"/>
    </location>
</feature>
<evidence type="ECO:0000256" key="8">
    <source>
        <dbReference type="ARBA" id="ARBA00023159"/>
    </source>
</evidence>
<dbReference type="EC" id="2.3.1.48" evidence="3"/>
<dbReference type="InterPro" id="IPR001487">
    <property type="entry name" value="Bromodomain"/>
</dbReference>
<dbReference type="AlphaFoldDB" id="C1E430"/>
<dbReference type="Gene3D" id="3.40.630.30">
    <property type="match status" value="1"/>
</dbReference>
<dbReference type="GO" id="GO:0005634">
    <property type="term" value="C:nucleus"/>
    <property type="evidence" value="ECO:0007669"/>
    <property type="project" value="UniProtKB-SubCell"/>
</dbReference>
<dbReference type="eggNOG" id="KOG1472">
    <property type="taxonomic scope" value="Eukaryota"/>
</dbReference>
<evidence type="ECO:0000256" key="4">
    <source>
        <dbReference type="ARBA" id="ARBA00022679"/>
    </source>
</evidence>
<evidence type="ECO:0000256" key="3">
    <source>
        <dbReference type="ARBA" id="ARBA00013184"/>
    </source>
</evidence>
<keyword evidence="10" id="KW-0539">Nucleus</keyword>
<dbReference type="Pfam" id="PF00583">
    <property type="entry name" value="Acetyltransf_1"/>
    <property type="match status" value="1"/>
</dbReference>
<keyword evidence="6" id="KW-0805">Transcription regulation</keyword>
<keyword evidence="9" id="KW-0804">Transcription</keyword>
<dbReference type="CDD" id="cd04301">
    <property type="entry name" value="NAT_SF"/>
    <property type="match status" value="1"/>
</dbReference>
<dbReference type="FunCoup" id="C1E430">
    <property type="interactions" value="998"/>
</dbReference>
<dbReference type="OrthoDB" id="1937912at2759"/>
<feature type="region of interest" description="Disordered" evidence="13">
    <location>
        <begin position="53"/>
        <end position="103"/>
    </location>
</feature>
<proteinExistence type="inferred from homology"/>
<dbReference type="PROSITE" id="PS50014">
    <property type="entry name" value="BROMODOMAIN_2"/>
    <property type="match status" value="1"/>
</dbReference>
<dbReference type="Pfam" id="PF00439">
    <property type="entry name" value="Bromodomain"/>
    <property type="match status" value="1"/>
</dbReference>
<dbReference type="OMA" id="HQPPKEW"/>
<dbReference type="InterPro" id="IPR037800">
    <property type="entry name" value="GCN5"/>
</dbReference>
<gene>
    <name evidence="16" type="ORF">MICPUN_57888</name>
</gene>
<dbReference type="InterPro" id="IPR018359">
    <property type="entry name" value="Bromodomain_CS"/>
</dbReference>
<feature type="domain" description="N-acetyltransferase" evidence="15">
    <location>
        <begin position="133"/>
        <end position="284"/>
    </location>
</feature>
<dbReference type="GeneID" id="8243065"/>
<feature type="region of interest" description="Disordered" evidence="13">
    <location>
        <begin position="16"/>
        <end position="40"/>
    </location>
</feature>
<dbReference type="GO" id="GO:0010484">
    <property type="term" value="F:histone H3 acetyltransferase activity"/>
    <property type="evidence" value="ECO:0007669"/>
    <property type="project" value="TreeGrafter"/>
</dbReference>
<evidence type="ECO:0000256" key="11">
    <source>
        <dbReference type="ARBA" id="ARBA00023315"/>
    </source>
</evidence>
<dbReference type="Proteomes" id="UP000002009">
    <property type="component" value="Chromosome 4"/>
</dbReference>
<evidence type="ECO:0000256" key="2">
    <source>
        <dbReference type="ARBA" id="ARBA00008607"/>
    </source>
</evidence>
<feature type="compositionally biased region" description="Gly residues" evidence="13">
    <location>
        <begin position="84"/>
        <end position="103"/>
    </location>
</feature>
<dbReference type="GO" id="GO:0000123">
    <property type="term" value="C:histone acetyltransferase complex"/>
    <property type="evidence" value="ECO:0007669"/>
    <property type="project" value="TreeGrafter"/>
</dbReference>
<dbReference type="PRINTS" id="PR00503">
    <property type="entry name" value="BROMODOMAIN"/>
</dbReference>
<dbReference type="Gene3D" id="1.20.920.10">
    <property type="entry name" value="Bromodomain-like"/>
    <property type="match status" value="1"/>
</dbReference>
<evidence type="ECO:0000256" key="13">
    <source>
        <dbReference type="SAM" id="MobiDB-lite"/>
    </source>
</evidence>
<keyword evidence="11" id="KW-0012">Acyltransferase</keyword>
<dbReference type="InParanoid" id="C1E430"/>
<evidence type="ECO:0000256" key="1">
    <source>
        <dbReference type="ARBA" id="ARBA00004123"/>
    </source>
</evidence>
<evidence type="ECO:0000259" key="15">
    <source>
        <dbReference type="PROSITE" id="PS51186"/>
    </source>
</evidence>
<evidence type="ECO:0000256" key="6">
    <source>
        <dbReference type="ARBA" id="ARBA00023015"/>
    </source>
</evidence>
<dbReference type="STRING" id="296587.C1E430"/>
<dbReference type="PANTHER" id="PTHR45750:SF3">
    <property type="entry name" value="HISTONE ACETYLTRANSFERASE"/>
    <property type="match status" value="1"/>
</dbReference>
<dbReference type="RefSeq" id="XP_002501400.1">
    <property type="nucleotide sequence ID" value="XM_002501354.1"/>
</dbReference>
<dbReference type="SUPFAM" id="SSF55729">
    <property type="entry name" value="Acyl-CoA N-acyltransferases (Nat)"/>
    <property type="match status" value="1"/>
</dbReference>
<dbReference type="InterPro" id="IPR000182">
    <property type="entry name" value="GNAT_dom"/>
</dbReference>
<evidence type="ECO:0000259" key="14">
    <source>
        <dbReference type="PROSITE" id="PS50014"/>
    </source>
</evidence>
<feature type="domain" description="Bromo" evidence="14">
    <location>
        <begin position="386"/>
        <end position="457"/>
    </location>
</feature>
<keyword evidence="5" id="KW-0156">Chromatin regulator</keyword>
<keyword evidence="17" id="KW-1185">Reference proteome</keyword>
<comment type="subcellular location">
    <subcellularLocation>
        <location evidence="1">Nucleus</location>
    </subcellularLocation>
</comment>
<evidence type="ECO:0000313" key="17">
    <source>
        <dbReference type="Proteomes" id="UP000002009"/>
    </source>
</evidence>
<keyword evidence="7 12" id="KW-0103">Bromodomain</keyword>
<evidence type="ECO:0000256" key="12">
    <source>
        <dbReference type="PROSITE-ProRule" id="PRU00035"/>
    </source>
</evidence>